<evidence type="ECO:0000256" key="5">
    <source>
        <dbReference type="ARBA" id="ARBA00006729"/>
    </source>
</evidence>
<comment type="subcellular location">
    <subcellularLocation>
        <location evidence="2">Endoplasmic reticulum membrane</location>
        <topology evidence="2">Multi-pass membrane protein</topology>
    </subcellularLocation>
</comment>
<comment type="catalytic activity">
    <reaction evidence="19">
        <text>2-[(3S)-amino-3-carboxypropyl]-L-histidyl-[translation elongation factor 2] + 4 S-adenosyl-L-methionine = diphthine methyl ester-[translation elongation factor 2] + 4 S-adenosyl-L-homocysteine + 3 H(+)</text>
        <dbReference type="Rhea" id="RHEA:42652"/>
        <dbReference type="Rhea" id="RHEA-COMP:9749"/>
        <dbReference type="Rhea" id="RHEA-COMP:10173"/>
        <dbReference type="ChEBI" id="CHEBI:15378"/>
        <dbReference type="ChEBI" id="CHEBI:57856"/>
        <dbReference type="ChEBI" id="CHEBI:59789"/>
        <dbReference type="ChEBI" id="CHEBI:73995"/>
        <dbReference type="ChEBI" id="CHEBI:79005"/>
        <dbReference type="EC" id="2.1.1.314"/>
    </reaction>
</comment>
<keyword evidence="9" id="KW-0489">Methyltransferase</keyword>
<keyword evidence="16 22" id="KW-0472">Membrane</keyword>
<feature type="transmembrane region" description="Helical" evidence="22">
    <location>
        <begin position="198"/>
        <end position="218"/>
    </location>
</feature>
<evidence type="ECO:0000256" key="6">
    <source>
        <dbReference type="ARBA" id="ARBA00011071"/>
    </source>
</evidence>
<dbReference type="FunFam" id="3.40.1010.10:FF:000004">
    <property type="entry name" value="Putative diphthine synthase"/>
    <property type="match status" value="1"/>
</dbReference>
<reference evidence="24" key="2">
    <citation type="submission" date="2022-06" db="UniProtKB">
        <authorList>
            <consortium name="EnsemblMetazoa"/>
        </authorList>
    </citation>
    <scope>IDENTIFICATION</scope>
</reference>
<accession>A0A8R1TKY9</accession>
<dbReference type="InterPro" id="IPR014776">
    <property type="entry name" value="4pyrrole_Mease_sub2"/>
</dbReference>
<dbReference type="GO" id="GO:0005789">
    <property type="term" value="C:endoplasmic reticulum membrane"/>
    <property type="evidence" value="ECO:0007669"/>
    <property type="project" value="UniProtKB-SubCell"/>
</dbReference>
<evidence type="ECO:0000256" key="8">
    <source>
        <dbReference type="ARBA" id="ARBA00022502"/>
    </source>
</evidence>
<keyword evidence="15 22" id="KW-1133">Transmembrane helix</keyword>
<keyword evidence="12" id="KW-0949">S-adenosyl-L-methionine</keyword>
<evidence type="ECO:0000256" key="3">
    <source>
        <dbReference type="ARBA" id="ARBA00004687"/>
    </source>
</evidence>
<evidence type="ECO:0000256" key="7">
    <source>
        <dbReference type="ARBA" id="ARBA00011927"/>
    </source>
</evidence>
<evidence type="ECO:0000256" key="18">
    <source>
        <dbReference type="ARBA" id="ARBA00032997"/>
    </source>
</evidence>
<reference evidence="25" key="1">
    <citation type="submission" date="2013-10" db="EMBL/GenBank/DDBJ databases">
        <title>Genome sequencing of Onchocerca volvulus.</title>
        <authorList>
            <person name="Cotton J."/>
            <person name="Tsai J."/>
            <person name="Stanley E."/>
            <person name="Tracey A."/>
            <person name="Holroyd N."/>
            <person name="Lustigman S."/>
            <person name="Berriman M."/>
        </authorList>
    </citation>
    <scope>NUCLEOTIDE SEQUENCE</scope>
</reference>
<comment type="pathway">
    <text evidence="3">Glycolipid biosynthesis; glycosylphosphatidylinositol-anchor biosynthesis.</text>
</comment>
<dbReference type="GO" id="GO:0004376">
    <property type="term" value="F:GPI mannosyltransferase activity"/>
    <property type="evidence" value="ECO:0007669"/>
    <property type="project" value="InterPro"/>
</dbReference>
<dbReference type="Proteomes" id="UP000024404">
    <property type="component" value="Unassembled WGS sequence"/>
</dbReference>
<keyword evidence="13 22" id="KW-0812">Transmembrane</keyword>
<feature type="transmembrane region" description="Helical" evidence="22">
    <location>
        <begin position="141"/>
        <end position="169"/>
    </location>
</feature>
<dbReference type="GO" id="GO:0141133">
    <property type="term" value="F:diphthine methyl ester synthase activity"/>
    <property type="evidence" value="ECO:0007669"/>
    <property type="project" value="UniProtKB-EC"/>
</dbReference>
<evidence type="ECO:0000256" key="20">
    <source>
        <dbReference type="ARBA" id="ARBA00093408"/>
    </source>
</evidence>
<dbReference type="Gene3D" id="3.40.1010.10">
    <property type="entry name" value="Cobalt-precorrin-4 Transmethylase, Domain 1"/>
    <property type="match status" value="1"/>
</dbReference>
<evidence type="ECO:0000256" key="4">
    <source>
        <dbReference type="ARBA" id="ARBA00005156"/>
    </source>
</evidence>
<dbReference type="OMA" id="WPDFGKI"/>
<dbReference type="GO" id="GO:0051751">
    <property type="term" value="F:alpha-1,4-mannosyltransferase activity"/>
    <property type="evidence" value="ECO:0007669"/>
    <property type="project" value="InterPro"/>
</dbReference>
<dbReference type="InterPro" id="IPR014777">
    <property type="entry name" value="4pyrrole_Mease_sub1"/>
</dbReference>
<evidence type="ECO:0000313" key="25">
    <source>
        <dbReference type="Proteomes" id="UP000024404"/>
    </source>
</evidence>
<dbReference type="GO" id="GO:0017183">
    <property type="term" value="P:protein histidyl modification to diphthamide"/>
    <property type="evidence" value="ECO:0007669"/>
    <property type="project" value="InterPro"/>
</dbReference>
<dbReference type="HAMAP" id="MF_01084">
    <property type="entry name" value="Diphthine_synth"/>
    <property type="match status" value="1"/>
</dbReference>
<name>A0A8R1TKY9_ONCVO</name>
<evidence type="ECO:0000256" key="13">
    <source>
        <dbReference type="ARBA" id="ARBA00022692"/>
    </source>
</evidence>
<dbReference type="AlphaFoldDB" id="A0A8R1TKY9"/>
<comment type="function">
    <text evidence="1">S-adenosyl-L-methionine-dependent methyltransferase that catalyzes four methylations of the modified target histidine residue in translation elongation factor 2 (EF-2), to form an intermediate called diphthine methyl ester. The four successive methylation reactions represent the second step of diphthamide biosynthesis.</text>
</comment>
<feature type="transmembrane region" description="Helical" evidence="22">
    <location>
        <begin position="392"/>
        <end position="412"/>
    </location>
</feature>
<evidence type="ECO:0000256" key="11">
    <source>
        <dbReference type="ARBA" id="ARBA00022679"/>
    </source>
</evidence>
<feature type="transmembrane region" description="Helical" evidence="22">
    <location>
        <begin position="29"/>
        <end position="46"/>
    </location>
</feature>
<keyword evidence="11" id="KW-0808">Transferase</keyword>
<evidence type="ECO:0000256" key="2">
    <source>
        <dbReference type="ARBA" id="ARBA00004477"/>
    </source>
</evidence>
<dbReference type="EC" id="2.1.1.314" evidence="7"/>
<evidence type="ECO:0000256" key="22">
    <source>
        <dbReference type="SAM" id="Phobius"/>
    </source>
</evidence>
<feature type="transmembrane region" description="Helical" evidence="22">
    <location>
        <begin position="318"/>
        <end position="341"/>
    </location>
</feature>
<comment type="similarity">
    <text evidence="5">Belongs to the diphthine synthase family.</text>
</comment>
<evidence type="ECO:0000313" key="24">
    <source>
        <dbReference type="EnsemblMetazoa" id="OVOC11090.1"/>
    </source>
</evidence>
<evidence type="ECO:0000256" key="17">
    <source>
        <dbReference type="ARBA" id="ARBA00031139"/>
    </source>
</evidence>
<dbReference type="CDD" id="cd11647">
    <property type="entry name" value="DHP5_DphB"/>
    <property type="match status" value="1"/>
</dbReference>
<keyword evidence="8" id="KW-0337">GPI-anchor biosynthesis</keyword>
<comment type="pathway">
    <text evidence="4">Protein modification; peptidyl-diphthamide biosynthesis.</text>
</comment>
<dbReference type="GO" id="GO:0006506">
    <property type="term" value="P:GPI anchor biosynthetic process"/>
    <property type="evidence" value="ECO:0007669"/>
    <property type="project" value="UniProtKB-KW"/>
</dbReference>
<evidence type="ECO:0000256" key="1">
    <source>
        <dbReference type="ARBA" id="ARBA00004006"/>
    </source>
</evidence>
<comment type="function">
    <text evidence="20">Catalytic subunit of the glycosylphosphatidylinositol-mannosyltransferase I complex which catalyzes the transfer of the first mannose, via an alpha-1,4 bond from a dolichol-phosphate-mannose (Dol-P-Man) to the glucosaminyl acyl phosphatidylinositol (GlcN-(acyl)PI) intermediate to generate alpha-D-Man-(1-&gt;4)-alpha-D-GlcN-(1-&gt;6)-(1-radyl,2-acyl-sn-glycero-3-phospho)-2-acyl-inositol and participates in the sixth step of the glycosylphosphatidylinositol-anchor biosynthesis.</text>
</comment>
<dbReference type="Pfam" id="PF00590">
    <property type="entry name" value="TP_methylase"/>
    <property type="match status" value="1"/>
</dbReference>
<evidence type="ECO:0000256" key="19">
    <source>
        <dbReference type="ARBA" id="ARBA00048752"/>
    </source>
</evidence>
<dbReference type="InterPro" id="IPR007704">
    <property type="entry name" value="PIG-M"/>
</dbReference>
<dbReference type="InterPro" id="IPR004551">
    <property type="entry name" value="Dphthn_synthase"/>
</dbReference>
<evidence type="ECO:0000256" key="9">
    <source>
        <dbReference type="ARBA" id="ARBA00022603"/>
    </source>
</evidence>
<dbReference type="InterPro" id="IPR000878">
    <property type="entry name" value="4pyrrol_Mease"/>
</dbReference>
<evidence type="ECO:0000259" key="23">
    <source>
        <dbReference type="Pfam" id="PF00590"/>
    </source>
</evidence>
<proteinExistence type="inferred from homology"/>
<dbReference type="GO" id="GO:1990529">
    <property type="term" value="C:glycosylphosphatidylinositol-mannosyltransferase I complex"/>
    <property type="evidence" value="ECO:0007669"/>
    <property type="project" value="TreeGrafter"/>
</dbReference>
<dbReference type="Pfam" id="PF05007">
    <property type="entry name" value="Mannosyl_trans"/>
    <property type="match status" value="1"/>
</dbReference>
<feature type="domain" description="Tetrapyrrole methylase" evidence="23">
    <location>
        <begin position="433"/>
        <end position="674"/>
    </location>
</feature>
<sequence>MESKKQRNSGKQTLEVIETPENMWKWEQILLLSFLCRMILVCYGHIHDYIFEVHFTDIDYKVYSDAAEYVYHGRSPYERATYRYTPLLAWLLTPVLKWPDFGKILFCILDVAVGFLYFKLSACSSTIRKNEDESRMRKSVVIFWLANPLTAIISSRGNADVLVCAAVLWTLYLLTRKQWCLAAIIYGSLAIHLKLYPIIYLPSIFLFLSNVSLYCGWIDYGKRLILNVKGYIFILIFSSSLLALMAVYYMLYGMPYINEAFLYHLHRTDTRHNFSPYFYMLYLAANDMQLSRLISFCCFIPQALLIIWLAFRFHDDLPFCWLLTTAVFVSFNKACTSQYFIWYICLLPIAQQNIEMSTKAAMYLIILWFLGQIFWLYPAYLFEFRGLNTFCLIWLSSLLFLIINTAIIVQLIRHHHSKRIVCWDRAEHYCIAMLYLIGLGLGNVDDITVKGMAIVQKCSRVYLETYTSIMSFGLHKEKLEEFFGKEIEEADRATVELDFNSILNEAHDSDICLLVVGDPLGATTHADLVLTARKANINVEIVHNASIISAVGCCGLQLYRFGEIVSIVFWEKNWRPDSYYFKIAENKKRGLHTLCLLDIKTKEQSVENMMKGRKEFLPPKYMTCSEAAKQLLEIVNQITEERLEPAYMPSTECVALARIGWDDQKIVFCSLKALCDVDMGPPLHSLIIPGDLHPIELDFLKSFPTS</sequence>
<feature type="transmembrane region" description="Helical" evidence="22">
    <location>
        <begin position="361"/>
        <end position="380"/>
    </location>
</feature>
<dbReference type="EMBL" id="CMVM020000346">
    <property type="status" value="NOT_ANNOTATED_CDS"/>
    <property type="molecule type" value="Genomic_DNA"/>
</dbReference>
<dbReference type="InterPro" id="IPR035996">
    <property type="entry name" value="4pyrrol_Methylase_sf"/>
</dbReference>
<dbReference type="EnsemblMetazoa" id="OVOC11090.1">
    <property type="protein sequence ID" value="OVOC11090.1"/>
    <property type="gene ID" value="WBGene00247899"/>
</dbReference>
<evidence type="ECO:0000256" key="21">
    <source>
        <dbReference type="ARBA" id="ARBA00093608"/>
    </source>
</evidence>
<feature type="transmembrane region" description="Helical" evidence="22">
    <location>
        <begin position="290"/>
        <end position="311"/>
    </location>
</feature>
<keyword evidence="10" id="KW-0328">Glycosyltransferase</keyword>
<comment type="similarity">
    <text evidence="6">Belongs to the PIGM family.</text>
</comment>
<keyword evidence="25" id="KW-1185">Reference proteome</keyword>
<evidence type="ECO:0000256" key="14">
    <source>
        <dbReference type="ARBA" id="ARBA00022824"/>
    </source>
</evidence>
<keyword evidence="14" id="KW-0256">Endoplasmic reticulum</keyword>
<dbReference type="PANTHER" id="PTHR12886">
    <property type="entry name" value="PIG-M MANNOSYLTRANSFERASE"/>
    <property type="match status" value="1"/>
</dbReference>
<evidence type="ECO:0000256" key="12">
    <source>
        <dbReference type="ARBA" id="ARBA00022691"/>
    </source>
</evidence>
<organism evidence="24 25">
    <name type="scientific">Onchocerca volvulus</name>
    <dbReference type="NCBI Taxonomy" id="6282"/>
    <lineage>
        <taxon>Eukaryota</taxon>
        <taxon>Metazoa</taxon>
        <taxon>Ecdysozoa</taxon>
        <taxon>Nematoda</taxon>
        <taxon>Chromadorea</taxon>
        <taxon>Rhabditida</taxon>
        <taxon>Spirurina</taxon>
        <taxon>Spiruromorpha</taxon>
        <taxon>Filarioidea</taxon>
        <taxon>Onchocercidae</taxon>
        <taxon>Onchocerca</taxon>
    </lineage>
</organism>
<feature type="transmembrane region" description="Helical" evidence="22">
    <location>
        <begin position="230"/>
        <end position="251"/>
    </location>
</feature>
<dbReference type="GO" id="GO:0032259">
    <property type="term" value="P:methylation"/>
    <property type="evidence" value="ECO:0007669"/>
    <property type="project" value="UniProtKB-KW"/>
</dbReference>
<feature type="transmembrane region" description="Helical" evidence="22">
    <location>
        <begin position="101"/>
        <end position="120"/>
    </location>
</feature>
<evidence type="ECO:0000256" key="15">
    <source>
        <dbReference type="ARBA" id="ARBA00022989"/>
    </source>
</evidence>
<dbReference type="SUPFAM" id="SSF53790">
    <property type="entry name" value="Tetrapyrrole methylase"/>
    <property type="match status" value="1"/>
</dbReference>
<dbReference type="Gene3D" id="3.30.950.10">
    <property type="entry name" value="Methyltransferase, Cobalt-precorrin-4 Transmethylase, Domain 2"/>
    <property type="match status" value="1"/>
</dbReference>
<dbReference type="PANTHER" id="PTHR12886:SF0">
    <property type="entry name" value="GPI MANNOSYLTRANSFERASE 1"/>
    <property type="match status" value="1"/>
</dbReference>
<evidence type="ECO:0000256" key="10">
    <source>
        <dbReference type="ARBA" id="ARBA00022676"/>
    </source>
</evidence>
<dbReference type="NCBIfam" id="TIGR00522">
    <property type="entry name" value="dph5"/>
    <property type="match status" value="1"/>
</dbReference>
<protein>
    <recommendedName>
        <fullName evidence="21">GPI alpha-1,4-mannosyltransferase I, catalytic subunit</fullName>
        <ecNumber evidence="7">2.1.1.314</ecNumber>
    </recommendedName>
    <alternativeName>
        <fullName evidence="18">GPI mannosyltransferase I</fullName>
    </alternativeName>
    <alternativeName>
        <fullName evidence="17">Phosphatidylinositol-glycan biosynthesis class M protein</fullName>
    </alternativeName>
</protein>
<evidence type="ECO:0000256" key="16">
    <source>
        <dbReference type="ARBA" id="ARBA00023136"/>
    </source>
</evidence>
<dbReference type="FunFam" id="3.30.950.10:FF:000004">
    <property type="entry name" value="Diphthine synthase putative"/>
    <property type="match status" value="1"/>
</dbReference>